<gene>
    <name evidence="1" type="ORF">LY90DRAFT_625197</name>
</gene>
<organism evidence="1 2">
    <name type="scientific">Neocallimastix californiae</name>
    <dbReference type="NCBI Taxonomy" id="1754190"/>
    <lineage>
        <taxon>Eukaryota</taxon>
        <taxon>Fungi</taxon>
        <taxon>Fungi incertae sedis</taxon>
        <taxon>Chytridiomycota</taxon>
        <taxon>Chytridiomycota incertae sedis</taxon>
        <taxon>Neocallimastigomycetes</taxon>
        <taxon>Neocallimastigales</taxon>
        <taxon>Neocallimastigaceae</taxon>
        <taxon>Neocallimastix</taxon>
    </lineage>
</organism>
<proteinExistence type="predicted"/>
<evidence type="ECO:0000313" key="2">
    <source>
        <dbReference type="Proteomes" id="UP000193920"/>
    </source>
</evidence>
<sequence>MCHNNLEIFKILMEYSLKKKGIKLIIDENDIKEEISKNKYDINYHLKNITEIDSEILKLINLYRNKNKIKVIFSDNSYFIKVFNELNIKKGKDEELKDRKN</sequence>
<keyword evidence="2" id="KW-1185">Reference proteome</keyword>
<dbReference type="AlphaFoldDB" id="A0A1Y2BNT3"/>
<dbReference type="EMBL" id="MCOG01000148">
    <property type="protein sequence ID" value="ORY36409.1"/>
    <property type="molecule type" value="Genomic_DNA"/>
</dbReference>
<reference evidence="1 2" key="1">
    <citation type="submission" date="2016-08" db="EMBL/GenBank/DDBJ databases">
        <title>A Parts List for Fungal Cellulosomes Revealed by Comparative Genomics.</title>
        <authorList>
            <consortium name="DOE Joint Genome Institute"/>
            <person name="Haitjema C.H."/>
            <person name="Gilmore S.P."/>
            <person name="Henske J.K."/>
            <person name="Solomon K.V."/>
            <person name="De Groot R."/>
            <person name="Kuo A."/>
            <person name="Mondo S.J."/>
            <person name="Salamov A.A."/>
            <person name="Labutti K."/>
            <person name="Zhao Z."/>
            <person name="Chiniquy J."/>
            <person name="Barry K."/>
            <person name="Brewer H.M."/>
            <person name="Purvine S.O."/>
            <person name="Wright A.T."/>
            <person name="Boxma B."/>
            <person name="Van Alen T."/>
            <person name="Hackstein J.H."/>
            <person name="Baker S.E."/>
            <person name="Grigoriev I.V."/>
            <person name="O'Malley M.A."/>
        </authorList>
    </citation>
    <scope>NUCLEOTIDE SEQUENCE [LARGE SCALE GENOMIC DNA]</scope>
    <source>
        <strain evidence="1 2">G1</strain>
    </source>
</reference>
<comment type="caution">
    <text evidence="1">The sequence shown here is derived from an EMBL/GenBank/DDBJ whole genome shotgun (WGS) entry which is preliminary data.</text>
</comment>
<accession>A0A1Y2BNT3</accession>
<evidence type="ECO:0000313" key="1">
    <source>
        <dbReference type="EMBL" id="ORY36409.1"/>
    </source>
</evidence>
<protein>
    <submittedName>
        <fullName evidence="1">Uncharacterized protein</fullName>
    </submittedName>
</protein>
<dbReference type="Proteomes" id="UP000193920">
    <property type="component" value="Unassembled WGS sequence"/>
</dbReference>
<name>A0A1Y2BNT3_9FUNG</name>